<accession>A0ABS1JF53</accession>
<proteinExistence type="predicted"/>
<reference evidence="3 4" key="1">
    <citation type="submission" date="2021-01" db="EMBL/GenBank/DDBJ databases">
        <title>Tumebacillus sp. strain ITR2 16S ribosomal RNA gene Genome sequencing and assembly.</title>
        <authorList>
            <person name="Kang M."/>
        </authorList>
    </citation>
    <scope>NUCLEOTIDE SEQUENCE [LARGE SCALE GENOMIC DNA]</scope>
    <source>
        <strain evidence="3 4">ITR2</strain>
    </source>
</reference>
<dbReference type="InterPro" id="IPR021136">
    <property type="entry name" value="Flagellar_hook_control-like_C"/>
</dbReference>
<feature type="domain" description="Flagellar hook-length control protein-like C-terminal" evidence="2">
    <location>
        <begin position="531"/>
        <end position="599"/>
    </location>
</feature>
<sequence length="620" mass="65804">MRISTGQMAKIMMQTLQGAKDAGGQLELKVGTVVRATLMEFLSNNKSEAWLMIGNTKVRAQVEAHLQPGDQLDLLVTGEQMRGALELKLVGQPMRGDTGKAMQMDLASILNALQVPEGDEMKAMVQEFVSRSLPLNPDVLKQAGQVLKSLGSAPTPAQVATLGKMAELGIPINPSTFQAMDALDNGPKLHQLLTSVAASLDNILTDGEKSGASATAVSSGQTEASKGASSPATGQTQGTGTTTQTATSATESNAPKPAPQVVSNASSAQATDATADAEAKPTAFQAPTSASPDVAEQPPTSTTERTQEQTSSPAASAKTEPPATHSGPERTQSAFPENKNSRPLPTQADGNAVDDKLSSPRESARDSLKQLSKVVHDLAKDANTSADSLRDKAKQLGLAFEERLGAALRRLPADSDASVVRDAVQNALNSFTTEQQGSSLKEALLNVQRSAAELTAAGHGALADDVSTLLNNLTGQQLMSTPGQTQQRSDLFYQFSAVPLQMNGREQTVELHVMSRKGPGQKSLDPSNCYVLFRLDMPNLGPLDIHLHIVDRVVGVRFVSEDKETVQIEAAEQRDLRDKLQGVGYHLGVLKVEEKQPLQEGRQLPLLPPLLTQSSLDLRM</sequence>
<feature type="region of interest" description="Disordered" evidence="1">
    <location>
        <begin position="213"/>
        <end position="369"/>
    </location>
</feature>
<protein>
    <submittedName>
        <fullName evidence="3">Flagellar hook-length control protein FliK</fullName>
    </submittedName>
</protein>
<dbReference type="InterPro" id="IPR038610">
    <property type="entry name" value="FliK-like_C_sf"/>
</dbReference>
<name>A0ABS1JF53_9BACL</name>
<dbReference type="Proteomes" id="UP000602284">
    <property type="component" value="Unassembled WGS sequence"/>
</dbReference>
<feature type="compositionally biased region" description="Low complexity" evidence="1">
    <location>
        <begin position="296"/>
        <end position="313"/>
    </location>
</feature>
<keyword evidence="3" id="KW-0966">Cell projection</keyword>
<dbReference type="EMBL" id="JAEQNB010000007">
    <property type="protein sequence ID" value="MBL0388878.1"/>
    <property type="molecule type" value="Genomic_DNA"/>
</dbReference>
<feature type="compositionally biased region" description="Low complexity" evidence="1">
    <location>
        <begin position="229"/>
        <end position="250"/>
    </location>
</feature>
<keyword evidence="4" id="KW-1185">Reference proteome</keyword>
<keyword evidence="3" id="KW-0282">Flagellum</keyword>
<feature type="compositionally biased region" description="Low complexity" evidence="1">
    <location>
        <begin position="263"/>
        <end position="283"/>
    </location>
</feature>
<gene>
    <name evidence="3" type="ORF">JJB07_19980</name>
</gene>
<organism evidence="3 4">
    <name type="scientific">Tumebacillus amylolyticus</name>
    <dbReference type="NCBI Taxonomy" id="2801339"/>
    <lineage>
        <taxon>Bacteria</taxon>
        <taxon>Bacillati</taxon>
        <taxon>Bacillota</taxon>
        <taxon>Bacilli</taxon>
        <taxon>Bacillales</taxon>
        <taxon>Alicyclobacillaceae</taxon>
        <taxon>Tumebacillus</taxon>
    </lineage>
</organism>
<feature type="compositionally biased region" description="Basic and acidic residues" evidence="1">
    <location>
        <begin position="353"/>
        <end position="369"/>
    </location>
</feature>
<evidence type="ECO:0000259" key="2">
    <source>
        <dbReference type="Pfam" id="PF02120"/>
    </source>
</evidence>
<dbReference type="RefSeq" id="WP_201637877.1">
    <property type="nucleotide sequence ID" value="NZ_JAEQNB010000007.1"/>
</dbReference>
<evidence type="ECO:0000313" key="4">
    <source>
        <dbReference type="Proteomes" id="UP000602284"/>
    </source>
</evidence>
<keyword evidence="3" id="KW-0969">Cilium</keyword>
<dbReference type="Gene3D" id="3.30.750.140">
    <property type="match status" value="1"/>
</dbReference>
<feature type="compositionally biased region" description="Polar residues" evidence="1">
    <location>
        <begin position="213"/>
        <end position="228"/>
    </location>
</feature>
<evidence type="ECO:0000313" key="3">
    <source>
        <dbReference type="EMBL" id="MBL0388878.1"/>
    </source>
</evidence>
<comment type="caution">
    <text evidence="3">The sequence shown here is derived from an EMBL/GenBank/DDBJ whole genome shotgun (WGS) entry which is preliminary data.</text>
</comment>
<dbReference type="Pfam" id="PF02120">
    <property type="entry name" value="Flg_hook"/>
    <property type="match status" value="1"/>
</dbReference>
<evidence type="ECO:0000256" key="1">
    <source>
        <dbReference type="SAM" id="MobiDB-lite"/>
    </source>
</evidence>